<comment type="caution">
    <text evidence="5">The sequence shown here is derived from an EMBL/GenBank/DDBJ whole genome shotgun (WGS) entry which is preliminary data.</text>
</comment>
<keyword evidence="2" id="KW-0408">Iron</keyword>
<feature type="domain" description="4Fe-4S ferredoxin-type" evidence="4">
    <location>
        <begin position="206"/>
        <end position="231"/>
    </location>
</feature>
<dbReference type="Proteomes" id="UP001477672">
    <property type="component" value="Unassembled WGS sequence"/>
</dbReference>
<dbReference type="InterPro" id="IPR017900">
    <property type="entry name" value="4Fe4S_Fe_S_CS"/>
</dbReference>
<dbReference type="Gene3D" id="3.30.70.20">
    <property type="match status" value="1"/>
</dbReference>
<organism evidence="5 6">
    <name type="scientific">Ruthenibacterium intestinale</name>
    <dbReference type="NCBI Taxonomy" id="3133163"/>
    <lineage>
        <taxon>Bacteria</taxon>
        <taxon>Bacillati</taxon>
        <taxon>Bacillota</taxon>
        <taxon>Clostridia</taxon>
        <taxon>Eubacteriales</taxon>
        <taxon>Oscillospiraceae</taxon>
        <taxon>Ruthenibacterium</taxon>
    </lineage>
</organism>
<keyword evidence="6" id="KW-1185">Reference proteome</keyword>
<dbReference type="RefSeq" id="WP_349214485.1">
    <property type="nucleotide sequence ID" value="NZ_JBBMFA010000041.1"/>
</dbReference>
<reference evidence="5 6" key="1">
    <citation type="submission" date="2024-03" db="EMBL/GenBank/DDBJ databases">
        <title>Human intestinal bacterial collection.</title>
        <authorList>
            <person name="Pauvert C."/>
            <person name="Hitch T.C.A."/>
            <person name="Clavel T."/>
        </authorList>
    </citation>
    <scope>NUCLEOTIDE SEQUENCE [LARGE SCALE GENOMIC DNA]</scope>
    <source>
        <strain evidence="5 6">CLA-JM-H11</strain>
    </source>
</reference>
<name>A0ABV1GBX7_9FIRM</name>
<sequence>MMDFHTTAVFFSPTGGTRRALECFLNQWDPQAVRVDATCPPARLEPVSLGVGDVLVLAFPVYAGRVPAAPGLFENLHGENTPCILLACYGNRHYDDALAQLAFQLEGQGFVCAGAAACITPHTFAPDLGAGRPDALDTEALARLAETVRGRLNAGQVHSVQLPGEKTPAPKPAKPVPKTRDENKCNRCGACVRACPAQAIGPDLHVDECKCIHCMHCVAVCPAGAIQCDTSALEAYLTEHFSSRREVELFL</sequence>
<dbReference type="InterPro" id="IPR017896">
    <property type="entry name" value="4Fe4S_Fe-S-bd"/>
</dbReference>
<dbReference type="SUPFAM" id="SSF54862">
    <property type="entry name" value="4Fe-4S ferredoxins"/>
    <property type="match status" value="1"/>
</dbReference>
<dbReference type="SUPFAM" id="SSF52218">
    <property type="entry name" value="Flavoproteins"/>
    <property type="match status" value="1"/>
</dbReference>
<evidence type="ECO:0000256" key="2">
    <source>
        <dbReference type="ARBA" id="ARBA00023004"/>
    </source>
</evidence>
<evidence type="ECO:0000313" key="5">
    <source>
        <dbReference type="EMBL" id="MEQ2519182.1"/>
    </source>
</evidence>
<accession>A0ABV1GBX7</accession>
<dbReference type="PROSITE" id="PS00198">
    <property type="entry name" value="4FE4S_FER_1"/>
    <property type="match status" value="2"/>
</dbReference>
<dbReference type="InterPro" id="IPR029039">
    <property type="entry name" value="Flavoprotein-like_sf"/>
</dbReference>
<gene>
    <name evidence="5" type="ORF">WMO24_01830</name>
</gene>
<evidence type="ECO:0000256" key="1">
    <source>
        <dbReference type="ARBA" id="ARBA00022723"/>
    </source>
</evidence>
<evidence type="ECO:0000313" key="6">
    <source>
        <dbReference type="Proteomes" id="UP001477672"/>
    </source>
</evidence>
<evidence type="ECO:0000259" key="4">
    <source>
        <dbReference type="PROSITE" id="PS51379"/>
    </source>
</evidence>
<dbReference type="PROSITE" id="PS51379">
    <property type="entry name" value="4FE4S_FER_2"/>
    <property type="match status" value="2"/>
</dbReference>
<keyword evidence="3" id="KW-0411">Iron-sulfur</keyword>
<protein>
    <submittedName>
        <fullName evidence="5">4Fe-4S binding protein</fullName>
    </submittedName>
</protein>
<keyword evidence="1" id="KW-0479">Metal-binding</keyword>
<feature type="domain" description="4Fe-4S ferredoxin-type" evidence="4">
    <location>
        <begin position="175"/>
        <end position="205"/>
    </location>
</feature>
<dbReference type="EMBL" id="JBBMFA010000041">
    <property type="protein sequence ID" value="MEQ2519182.1"/>
    <property type="molecule type" value="Genomic_DNA"/>
</dbReference>
<evidence type="ECO:0000256" key="3">
    <source>
        <dbReference type="ARBA" id="ARBA00023014"/>
    </source>
</evidence>
<dbReference type="Pfam" id="PF00037">
    <property type="entry name" value="Fer4"/>
    <property type="match status" value="2"/>
</dbReference>
<proteinExistence type="predicted"/>